<dbReference type="PROSITE" id="PS51257">
    <property type="entry name" value="PROKAR_LIPOPROTEIN"/>
    <property type="match status" value="1"/>
</dbReference>
<comment type="subcellular location">
    <subcellularLocation>
        <location evidence="1">Membrane</location>
        <topology evidence="1">Multi-pass membrane protein</topology>
    </subcellularLocation>
</comment>
<evidence type="ECO:0000256" key="1">
    <source>
        <dbReference type="ARBA" id="ARBA00004141"/>
    </source>
</evidence>
<feature type="transmembrane region" description="Helical" evidence="6">
    <location>
        <begin position="133"/>
        <end position="160"/>
    </location>
</feature>
<name>A0ABD2MT83_9CUCU</name>
<accession>A0ABD2MT83</accession>
<keyword evidence="3 6" id="KW-0812">Transmembrane</keyword>
<dbReference type="Gene3D" id="1.20.140.150">
    <property type="match status" value="1"/>
</dbReference>
<evidence type="ECO:0008006" key="9">
    <source>
        <dbReference type="Google" id="ProtNLM"/>
    </source>
</evidence>
<dbReference type="AlphaFoldDB" id="A0ABD2MT83"/>
<dbReference type="Proteomes" id="UP001516400">
    <property type="component" value="Unassembled WGS sequence"/>
</dbReference>
<evidence type="ECO:0000256" key="4">
    <source>
        <dbReference type="ARBA" id="ARBA00022989"/>
    </source>
</evidence>
<dbReference type="PANTHER" id="PTHR31548">
    <property type="entry name" value="CLARIN"/>
    <property type="match status" value="1"/>
</dbReference>
<protein>
    <recommendedName>
        <fullName evidence="9">Clarin-3</fullName>
    </recommendedName>
</protein>
<dbReference type="GO" id="GO:0007605">
    <property type="term" value="P:sensory perception of sound"/>
    <property type="evidence" value="ECO:0007669"/>
    <property type="project" value="UniProtKB-ARBA"/>
</dbReference>
<gene>
    <name evidence="7" type="ORF">HHI36_008665</name>
</gene>
<organism evidence="7 8">
    <name type="scientific">Cryptolaemus montrouzieri</name>
    <dbReference type="NCBI Taxonomy" id="559131"/>
    <lineage>
        <taxon>Eukaryota</taxon>
        <taxon>Metazoa</taxon>
        <taxon>Ecdysozoa</taxon>
        <taxon>Arthropoda</taxon>
        <taxon>Hexapoda</taxon>
        <taxon>Insecta</taxon>
        <taxon>Pterygota</taxon>
        <taxon>Neoptera</taxon>
        <taxon>Endopterygota</taxon>
        <taxon>Coleoptera</taxon>
        <taxon>Polyphaga</taxon>
        <taxon>Cucujiformia</taxon>
        <taxon>Coccinelloidea</taxon>
        <taxon>Coccinellidae</taxon>
        <taxon>Scymninae</taxon>
        <taxon>Scymnini</taxon>
        <taxon>Cryptolaemus</taxon>
    </lineage>
</organism>
<evidence type="ECO:0000256" key="5">
    <source>
        <dbReference type="ARBA" id="ARBA00023136"/>
    </source>
</evidence>
<dbReference type="InterPro" id="IPR026748">
    <property type="entry name" value="Clarin"/>
</dbReference>
<evidence type="ECO:0000313" key="7">
    <source>
        <dbReference type="EMBL" id="KAL3269601.1"/>
    </source>
</evidence>
<keyword evidence="8" id="KW-1185">Reference proteome</keyword>
<keyword evidence="5 6" id="KW-0472">Membrane</keyword>
<reference evidence="7 8" key="1">
    <citation type="journal article" date="2021" name="BMC Biol.">
        <title>Horizontally acquired antibacterial genes associated with adaptive radiation of ladybird beetles.</title>
        <authorList>
            <person name="Li H.S."/>
            <person name="Tang X.F."/>
            <person name="Huang Y.H."/>
            <person name="Xu Z.Y."/>
            <person name="Chen M.L."/>
            <person name="Du X.Y."/>
            <person name="Qiu B.Y."/>
            <person name="Chen P.T."/>
            <person name="Zhang W."/>
            <person name="Slipinski A."/>
            <person name="Escalona H.E."/>
            <person name="Waterhouse R.M."/>
            <person name="Zwick A."/>
            <person name="Pang H."/>
        </authorList>
    </citation>
    <scope>NUCLEOTIDE SEQUENCE [LARGE SCALE GENOMIC DNA]</scope>
    <source>
        <strain evidence="7">SYSU2018</strain>
    </source>
</reference>
<keyword evidence="4 6" id="KW-1133">Transmembrane helix</keyword>
<evidence type="ECO:0000256" key="6">
    <source>
        <dbReference type="SAM" id="Phobius"/>
    </source>
</evidence>
<proteinExistence type="inferred from homology"/>
<evidence type="ECO:0000313" key="8">
    <source>
        <dbReference type="Proteomes" id="UP001516400"/>
    </source>
</evidence>
<dbReference type="EMBL" id="JABFTP020000021">
    <property type="protein sequence ID" value="KAL3269601.1"/>
    <property type="molecule type" value="Genomic_DNA"/>
</dbReference>
<evidence type="ECO:0000256" key="3">
    <source>
        <dbReference type="ARBA" id="ARBA00022692"/>
    </source>
</evidence>
<feature type="transmembrane region" description="Helical" evidence="6">
    <location>
        <begin position="228"/>
        <end position="249"/>
    </location>
</feature>
<sequence length="275" mass="30572">MVETKRSLVLLTCFLSGAACIISFVSLFTHAWVNSTVDASNVNNYLNYGLFSGTFNQRIATNSSADVSMTCSYSKNVCAVLCADNREARKKILDQLYNGEKTNSISCTPTKATLKSFNSFLGRRLKDTSQDKIFINAFAYLFTIIFLILSAILGLVSVGLSVWNTASNPVEVYFSIFGLYIYNGIAFCSLLISFLIWGIMFFTSLVKGPAFLYVLDGRMEPESVELGWSYWINIGSLLLYASSIGTLYLRSYLISKEPQIKIEIEDNTPAGILLF</sequence>
<feature type="transmembrane region" description="Helical" evidence="6">
    <location>
        <begin position="172"/>
        <end position="202"/>
    </location>
</feature>
<dbReference type="GO" id="GO:0016020">
    <property type="term" value="C:membrane"/>
    <property type="evidence" value="ECO:0007669"/>
    <property type="project" value="UniProtKB-SubCell"/>
</dbReference>
<dbReference type="PANTHER" id="PTHR31548:SF6">
    <property type="entry name" value="AGAP002756-PA"/>
    <property type="match status" value="1"/>
</dbReference>
<evidence type="ECO:0000256" key="2">
    <source>
        <dbReference type="ARBA" id="ARBA00005787"/>
    </source>
</evidence>
<comment type="similarity">
    <text evidence="2">Belongs to the clarin family.</text>
</comment>
<feature type="transmembrane region" description="Helical" evidence="6">
    <location>
        <begin position="7"/>
        <end position="33"/>
    </location>
</feature>
<comment type="caution">
    <text evidence="7">The sequence shown here is derived from an EMBL/GenBank/DDBJ whole genome shotgun (WGS) entry which is preliminary data.</text>
</comment>